<evidence type="ECO:0000313" key="3">
    <source>
        <dbReference type="Proteomes" id="UP000322644"/>
    </source>
</evidence>
<dbReference type="InterPro" id="IPR008439">
    <property type="entry name" value="Campylo_MOMP"/>
</dbReference>
<name>A0A5C2HIJ3_9BACT</name>
<keyword evidence="1" id="KW-0732">Signal</keyword>
<sequence length="410" mass="43782">MKKITKLSLVAAVAVAGLTSASAKPLEEAIKNVDVSGSVVYRYDNFDNSKGKKNRSEDNMYKIGLNLSSKVNDYVKFNSRAIVGDVDHGGFAKLGAKGNDSTAYDEAADVTVTNAYFGLNVIPNTTVNIGKQGLATPYTKALDIHGNEQTGTGILAISSLGMFTVGAGYFNNSNLNASTEINATMGVKVGAKEDNGDDIIDGGKDIGVVTAQANLDFINVELWGLNIANTLATYTVALNNTYQLADEAKIGFDLRYVGLKFSGSDDTDSLIKLAIDGKFGIVNAKLGYAQTGKDGGLTALDQDSQNTTLGWGISINGLAKATHIQAAVGVDVLDNLNFTVNYGTLESKADGIYDYDDNGKLKMEEVYGQLTYKMSKNLTTYVRYGTLEQKQGGTKTIDQNRGRLQVAYTF</sequence>
<dbReference type="AlphaFoldDB" id="A0A5C2HIJ3"/>
<accession>A0A5C2HIJ3</accession>
<gene>
    <name evidence="2" type="ORF">APORC_0521</name>
</gene>
<evidence type="ECO:0000313" key="2">
    <source>
        <dbReference type="EMBL" id="QEP40138.1"/>
    </source>
</evidence>
<dbReference type="Gene3D" id="2.40.160.10">
    <property type="entry name" value="Porin"/>
    <property type="match status" value="1"/>
</dbReference>
<feature type="signal peptide" evidence="1">
    <location>
        <begin position="1"/>
        <end position="23"/>
    </location>
</feature>
<reference evidence="2 3" key="1">
    <citation type="submission" date="2019-09" db="EMBL/GenBank/DDBJ databases">
        <title>Complete genome sequencing of four Arcobacter species reveals a diverse suite of mobile elements.</title>
        <authorList>
            <person name="Miller W.G."/>
            <person name="Yee E."/>
            <person name="Bono J.L."/>
        </authorList>
    </citation>
    <scope>NUCLEOTIDE SEQUENCE [LARGE SCALE GENOMIC DNA]</scope>
    <source>
        <strain evidence="2 3">CCUG 56899</strain>
    </source>
</reference>
<evidence type="ECO:0000256" key="1">
    <source>
        <dbReference type="SAM" id="SignalP"/>
    </source>
</evidence>
<feature type="chain" id="PRO_5022892245" evidence="1">
    <location>
        <begin position="24"/>
        <end position="410"/>
    </location>
</feature>
<dbReference type="SUPFAM" id="SSF56935">
    <property type="entry name" value="Porins"/>
    <property type="match status" value="1"/>
</dbReference>
<reference evidence="2 3" key="2">
    <citation type="submission" date="2019-09" db="EMBL/GenBank/DDBJ databases">
        <title>Taxonomic note: a critical rebuttal of the proposed division of the genus Arcobacter into six genera, emended descriptions of Arcobacter anaerophilus and the genus Arcobacter, and an assessment of genus-level boundaries for Epsilonproteobacteria using in silico genomic comparator tools.</title>
        <authorList>
            <person name="On S.L.W."/>
            <person name="Miller W.G."/>
            <person name="Biggs P."/>
            <person name="Cornelius A."/>
            <person name="Vandamme P."/>
        </authorList>
    </citation>
    <scope>NUCLEOTIDE SEQUENCE [LARGE SCALE GENOMIC DNA]</scope>
    <source>
        <strain evidence="2 3">CCUG 56899</strain>
    </source>
</reference>
<protein>
    <submittedName>
        <fullName evidence="2">Campylo_MOMP domain-containing protein</fullName>
    </submittedName>
</protein>
<dbReference type="InterPro" id="IPR023614">
    <property type="entry name" value="Porin_dom_sf"/>
</dbReference>
<dbReference type="KEGG" id="apoc:APORC_0521"/>
<dbReference type="Proteomes" id="UP000322644">
    <property type="component" value="Chromosome"/>
</dbReference>
<organism evidence="2 3">
    <name type="scientific">Arcobacter porcinus</name>
    <dbReference type="NCBI Taxonomy" id="1935204"/>
    <lineage>
        <taxon>Bacteria</taxon>
        <taxon>Pseudomonadati</taxon>
        <taxon>Campylobacterota</taxon>
        <taxon>Epsilonproteobacteria</taxon>
        <taxon>Campylobacterales</taxon>
        <taxon>Arcobacteraceae</taxon>
        <taxon>Arcobacter</taxon>
    </lineage>
</organism>
<dbReference type="EMBL" id="CP036246">
    <property type="protein sequence ID" value="QEP40138.1"/>
    <property type="molecule type" value="Genomic_DNA"/>
</dbReference>
<proteinExistence type="predicted"/>
<dbReference type="RefSeq" id="WP_066387784.1">
    <property type="nucleotide sequence ID" value="NZ_CP036246.2"/>
</dbReference>
<dbReference type="Pfam" id="PF05538">
    <property type="entry name" value="Campylo_MOMP"/>
    <property type="match status" value="1"/>
</dbReference>